<evidence type="ECO:0000259" key="1">
    <source>
        <dbReference type="Pfam" id="PF05651"/>
    </source>
</evidence>
<feature type="domain" description="Putative sugar diacid recognition" evidence="1">
    <location>
        <begin position="3"/>
        <end position="133"/>
    </location>
</feature>
<evidence type="ECO:0000313" key="4">
    <source>
        <dbReference type="Proteomes" id="UP000723714"/>
    </source>
</evidence>
<name>A0ABS6D3F7_9FIRM</name>
<dbReference type="InterPro" id="IPR008599">
    <property type="entry name" value="Diacid_rec"/>
</dbReference>
<dbReference type="PANTHER" id="PTHR33744">
    <property type="entry name" value="CARBOHYDRATE DIACID REGULATOR"/>
    <property type="match status" value="1"/>
</dbReference>
<evidence type="ECO:0000259" key="2">
    <source>
        <dbReference type="Pfam" id="PF13556"/>
    </source>
</evidence>
<reference evidence="3 4" key="1">
    <citation type="submission" date="2021-06" db="EMBL/GenBank/DDBJ databases">
        <title>Faecalicatena sp. nov. isolated from porcine feces.</title>
        <authorList>
            <person name="Oh B.S."/>
            <person name="Lee J.H."/>
        </authorList>
    </citation>
    <scope>NUCLEOTIDE SEQUENCE [LARGE SCALE GENOMIC DNA]</scope>
    <source>
        <strain evidence="3 4">AGMB00832</strain>
    </source>
</reference>
<proteinExistence type="predicted"/>
<dbReference type="Pfam" id="PF13556">
    <property type="entry name" value="HTH_30"/>
    <property type="match status" value="1"/>
</dbReference>
<dbReference type="InterPro" id="IPR025736">
    <property type="entry name" value="PucR_C-HTH_dom"/>
</dbReference>
<comment type="caution">
    <text evidence="3">The sequence shown here is derived from an EMBL/GenBank/DDBJ whole genome shotgun (WGS) entry which is preliminary data.</text>
</comment>
<dbReference type="PANTHER" id="PTHR33744:SF16">
    <property type="entry name" value="CARBOHYDRATE DIACID REGULATOR"/>
    <property type="match status" value="1"/>
</dbReference>
<feature type="domain" description="PucR C-terminal helix-turn-helix" evidence="2">
    <location>
        <begin position="292"/>
        <end position="347"/>
    </location>
</feature>
<sequence length="350" mass="39760">MELSKQLAAQIVNAVYEVVGNDINLINASGIIIGSTNPRRIGTFHEAGCQAVKSGTPVLVDEEHIFQGAQSGINYPIFLEGRPIAAIGITGNPKKLEQFGFLVTKITEVFLKEQQLNEELLSENRSLHYLVTSLIYDNVQNPKQLETLLAKYQVDPAKEYAALSIQMLDTTLEPSLRFYFSSLGCRLSLYLYPNEWIVILDRELYSHFSPKEFIEKYQGRLSSGMGPFGPLYQLNQSYHSAQIARKHARQLNTVFCNIEDISIEFVLESLPVHIQKLYSEHVLNPLNNKEVQILKTYFINNLSLKETSEALFIHKNTLQYQLDRIAGKTGLNPRIFQDAFLLQFALLCRN</sequence>
<evidence type="ECO:0000313" key="3">
    <source>
        <dbReference type="EMBL" id="MBU3876124.1"/>
    </source>
</evidence>
<dbReference type="Pfam" id="PF05651">
    <property type="entry name" value="Diacid_rec"/>
    <property type="match status" value="1"/>
</dbReference>
<protein>
    <submittedName>
        <fullName evidence="3">Helix-turn-helix domain-containing protein</fullName>
    </submittedName>
</protein>
<dbReference type="RefSeq" id="WP_216241140.1">
    <property type="nucleotide sequence ID" value="NZ_JABACJ020000007.1"/>
</dbReference>
<gene>
    <name evidence="3" type="ORF">HGO97_009900</name>
</gene>
<dbReference type="EMBL" id="JABACJ020000007">
    <property type="protein sequence ID" value="MBU3876124.1"/>
    <property type="molecule type" value="Genomic_DNA"/>
</dbReference>
<keyword evidence="4" id="KW-1185">Reference proteome</keyword>
<accession>A0ABS6D3F7</accession>
<dbReference type="InterPro" id="IPR051448">
    <property type="entry name" value="CdaR-like_regulators"/>
</dbReference>
<organism evidence="3 4">
    <name type="scientific">Faecalicatena faecalis</name>
    <dbReference type="NCBI Taxonomy" id="2726362"/>
    <lineage>
        <taxon>Bacteria</taxon>
        <taxon>Bacillati</taxon>
        <taxon>Bacillota</taxon>
        <taxon>Clostridia</taxon>
        <taxon>Lachnospirales</taxon>
        <taxon>Lachnospiraceae</taxon>
        <taxon>Faecalicatena</taxon>
    </lineage>
</organism>
<dbReference type="Proteomes" id="UP000723714">
    <property type="component" value="Unassembled WGS sequence"/>
</dbReference>